<proteinExistence type="predicted"/>
<dbReference type="Proteomes" id="UP000294951">
    <property type="component" value="Unassembled WGS sequence"/>
</dbReference>
<reference evidence="3 11" key="3">
    <citation type="submission" date="2017-09" db="EMBL/GenBank/DDBJ databases">
        <title>Molecular Epidemiology of Livestock-Associated Methicillin Resistant Staphylococcus aureus (LA-MRSA) and Extended-Spectrum Beta-Lactamase (ESBL)-Producing Enterobacteriaceae in Pigs and Exposed Workers in Cameroon and South Africa.</title>
        <authorList>
            <person name="Founou L."/>
            <person name="Founou R.C."/>
            <person name="Allam M."/>
            <person name="Ismail A."/>
            <person name="Essack S.Y."/>
        </authorList>
    </citation>
    <scope>NUCLEOTIDE SEQUENCE [LARGE SCALE GENOMIC DNA]</scope>
    <source>
        <strain evidence="3 11">HH516E4IA</strain>
    </source>
</reference>
<reference evidence="1 9" key="2">
    <citation type="submission" date="2017-03" db="EMBL/GenBank/DDBJ databases">
        <authorList>
            <person name="Fouts D."/>
            <person name="Stalin M.J."/>
            <person name="Chen L."/>
            <person name="Wright M."/>
            <person name="Sutton G."/>
            <person name="Nguyen K."/>
            <person name="Vanduin D."/>
            <person name="Rojas L."/>
            <person name="Hujer A."/>
            <person name="Hujer K."/>
            <person name="Bonomo R."/>
            <person name="Kreiswirth B."/>
            <person name="Adams M."/>
        </authorList>
    </citation>
    <scope>NUCLEOTIDE SEQUENCE [LARGE SCALE GENOMIC DNA]</scope>
    <source>
        <strain evidence="1 9">39383</strain>
    </source>
</reference>
<gene>
    <name evidence="1" type="ORF">B5L96_24975</name>
    <name evidence="2" type="ORF">B6I68_10550</name>
    <name evidence="6" type="ORF">BL124_00020600</name>
    <name evidence="3" type="ORF">CP554_05380</name>
    <name evidence="4" type="ORF">DM078_00345</name>
    <name evidence="5" type="ORF">DW286_11075</name>
    <name evidence="8" type="ORF">E1814_10860</name>
    <name evidence="7" type="ORF">EAO17_11130</name>
</gene>
<reference evidence="4" key="6">
    <citation type="submission" date="2018-08" db="EMBL/GenBank/DDBJ databases">
        <title>Klebsiella pneumoniae genome sequencing and assembly.</title>
        <authorList>
            <person name="Martins R.C.R."/>
            <person name="Perdigao-Neto L.V."/>
            <person name="Costa S.F."/>
            <person name="Levin A.S.S."/>
        </authorList>
    </citation>
    <scope>NUCLEOTIDE SEQUENCE</scope>
    <source>
        <strain evidence="4">BC_5001</strain>
    </source>
</reference>
<comment type="caution">
    <text evidence="4">The sequence shown here is derived from an EMBL/GenBank/DDBJ whole genome shotgun (WGS) entry which is preliminary data.</text>
</comment>
<sequence length="67" mass="7930">MKTSRYIQNFVLLPATHDQPDVKTPLARCHLRSRIKQKMNNHQHLGRKLDDSLPDFEDVVVRGFWKC</sequence>
<reference evidence="5" key="4">
    <citation type="submission" date="2018-07" db="EMBL/GenBank/DDBJ databases">
        <title>Draft genome sequence of Klebsiella pneumoniae K293.</title>
        <authorList>
            <person name="He F."/>
        </authorList>
    </citation>
    <scope>NUCLEOTIDE SEQUENCE</scope>
    <source>
        <strain evidence="5">K293</strain>
    </source>
</reference>
<evidence type="ECO:0000313" key="9">
    <source>
        <dbReference type="Proteomes" id="UP000196447"/>
    </source>
</evidence>
<evidence type="ECO:0000313" key="10">
    <source>
        <dbReference type="Proteomes" id="UP000234439"/>
    </source>
</evidence>
<reference evidence="6 13" key="7">
    <citation type="submission" date="2018-10" db="EMBL/GenBank/DDBJ databases">
        <authorList>
            <person name="Vanduin D."/>
            <person name="Fouts D."/>
            <person name="Wright M."/>
            <person name="Sutton G."/>
            <person name="Nguyen K."/>
            <person name="Kreiswirth B."/>
            <person name="Chen L."/>
            <person name="Rojas L."/>
            <person name="Hujer A."/>
            <person name="Hujer K."/>
            <person name="Bonomo R."/>
            <person name="Adams M."/>
        </authorList>
    </citation>
    <scope>NUCLEOTIDE SEQUENCE [LARGE SCALE GENOMIC DNA]</scope>
    <source>
        <strain evidence="6 13">CRK0165</strain>
    </source>
</reference>
<reference evidence="4" key="5">
    <citation type="submission" date="2018-07" db="EMBL/GenBank/DDBJ databases">
        <authorList>
            <person name="Martins R.C."/>
            <person name="Perdigao-Neto L.V."/>
            <person name="Costa S.F."/>
            <person name="Levin A.S.S."/>
        </authorList>
    </citation>
    <scope>NUCLEOTIDE SEQUENCE</scope>
    <source>
        <strain evidence="4">BC_5001</strain>
    </source>
</reference>
<dbReference type="EMBL" id="NCMJ01000056">
    <property type="protein sequence ID" value="PLE27618.1"/>
    <property type="molecule type" value="Genomic_DNA"/>
</dbReference>
<reference evidence="7" key="8">
    <citation type="submission" date="2018-10" db="EMBL/GenBank/DDBJ databases">
        <authorList>
            <person name="Fan Y."/>
            <person name="Timp W."/>
            <person name="Bergman Y."/>
            <person name="Tamma P."/>
            <person name="Simner P."/>
        </authorList>
    </citation>
    <scope>NUCLEOTIDE SEQUENCE</scope>
    <source>
        <strain evidence="7">KLPN_104</strain>
    </source>
</reference>
<dbReference type="Proteomes" id="UP000234439">
    <property type="component" value="Unassembled WGS sequence"/>
</dbReference>
<dbReference type="EMBL" id="QRCF01000009">
    <property type="protein sequence ID" value="RDT93082.1"/>
    <property type="molecule type" value="Genomic_DNA"/>
</dbReference>
<evidence type="ECO:0000313" key="2">
    <source>
        <dbReference type="EMBL" id="PLE27618.1"/>
    </source>
</evidence>
<reference evidence="2 10" key="1">
    <citation type="journal article" date="2017" name="J. Infect. Dis.">
        <title>An Analysis of the Epidemic of Klebsiella pneumoniae Carbapenemase-Producing K. pneumoniae: Convergence of Two Evolutionary Mechanisms Creates the Perfect Storm.</title>
        <authorList>
            <person name="Rojas L.J."/>
            <person name="Weinstock G.M."/>
            <person name="De La Cadena E."/>
            <person name="Diaz L."/>
            <person name="Rios R."/>
            <person name="Hanson B.M."/>
            <person name="Brown J.S."/>
            <person name="Vats P."/>
            <person name="Phillips D.S."/>
            <person name="Nguyen H."/>
            <person name="Hujer K.M."/>
            <person name="Correa A."/>
            <person name="Adams M.D."/>
            <person name="Perez F."/>
            <person name="Sodergren E."/>
            <person name="Narechania A."/>
            <person name="Planet P.J."/>
            <person name="Villegas M.V."/>
            <person name="Bonomo R.A."/>
            <person name="Arias C.A."/>
        </authorList>
    </citation>
    <scope>NUCLEOTIDE SEQUENCE [LARGE SCALE GENOMIC DNA]</scope>
    <source>
        <strain evidence="2 10">COL-Kpn30</strain>
    </source>
</reference>
<dbReference type="EMBL" id="MPYG04000147">
    <property type="protein sequence ID" value="ROG92833.1"/>
    <property type="molecule type" value="Genomic_DNA"/>
</dbReference>
<dbReference type="EMBL" id="SMTN01000008">
    <property type="protein sequence ID" value="TDK01876.1"/>
    <property type="molecule type" value="Genomic_DNA"/>
</dbReference>
<accession>A0A1L5CGS3</accession>
<evidence type="ECO:0000313" key="1">
    <source>
        <dbReference type="EMBL" id="OVF66703.1"/>
    </source>
</evidence>
<dbReference type="Proteomes" id="UP000245817">
    <property type="component" value="Unassembled WGS sequence"/>
</dbReference>
<dbReference type="AlphaFoldDB" id="A0A1L5CGS3"/>
<evidence type="ECO:0000313" key="6">
    <source>
        <dbReference type="EMBL" id="ROG92833.1"/>
    </source>
</evidence>
<evidence type="ECO:0000313" key="11">
    <source>
        <dbReference type="Proteomes" id="UP000245817"/>
    </source>
</evidence>
<dbReference type="EMBL" id="PCFF01000003">
    <property type="protein sequence ID" value="PVU63948.1"/>
    <property type="molecule type" value="Genomic_DNA"/>
</dbReference>
<reference evidence="8 14" key="10">
    <citation type="submission" date="2019-03" db="EMBL/GenBank/DDBJ databases">
        <title>Multidrug-Resistant Klebsiella pneumoniae Clinical Bloodstream Isolates in Shanghai, China.</title>
        <authorList>
            <person name="Wang S."/>
        </authorList>
    </citation>
    <scope>NUCLEOTIDE SEQUENCE [LARGE SCALE GENOMIC DNA]</scope>
    <source>
        <strain evidence="8 14">RJ1071</strain>
    </source>
</reference>
<dbReference type="Proteomes" id="UP000283322">
    <property type="component" value="Unassembled WGS sequence"/>
</dbReference>
<evidence type="ECO:0000313" key="3">
    <source>
        <dbReference type="EMBL" id="PVU63948.1"/>
    </source>
</evidence>
<evidence type="ECO:0000313" key="5">
    <source>
        <dbReference type="EMBL" id="RDT93082.1"/>
    </source>
</evidence>
<protein>
    <submittedName>
        <fullName evidence="4">Uncharacterized protein</fullName>
    </submittedName>
</protein>
<dbReference type="EMBL" id="RDAM01000001">
    <property type="protein sequence ID" value="RRF06730.1"/>
    <property type="molecule type" value="Genomic_DNA"/>
</dbReference>
<evidence type="ECO:0000313" key="4">
    <source>
        <dbReference type="EMBL" id="RBZ25873.1"/>
    </source>
</evidence>
<organism evidence="4">
    <name type="scientific">Klebsiella pneumoniae</name>
    <dbReference type="NCBI Taxonomy" id="573"/>
    <lineage>
        <taxon>Bacteria</taxon>
        <taxon>Pseudomonadati</taxon>
        <taxon>Pseudomonadota</taxon>
        <taxon>Gammaproteobacteria</taxon>
        <taxon>Enterobacterales</taxon>
        <taxon>Enterobacteriaceae</taxon>
        <taxon>Klebsiella/Raoultella group</taxon>
        <taxon>Klebsiella</taxon>
        <taxon>Klebsiella pneumoniae complex</taxon>
    </lineage>
</organism>
<evidence type="ECO:0000313" key="8">
    <source>
        <dbReference type="EMBL" id="TDK01876.1"/>
    </source>
</evidence>
<dbReference type="Proteomes" id="UP000253559">
    <property type="component" value="Unassembled WGS sequence"/>
</dbReference>
<name>A0A1L5CGS3_KLEPN</name>
<dbReference type="EMBL" id="QOHW01000001">
    <property type="protein sequence ID" value="RBZ25873.1"/>
    <property type="molecule type" value="Genomic_DNA"/>
</dbReference>
<dbReference type="Proteomes" id="UP000275975">
    <property type="component" value="Unassembled WGS sequence"/>
</dbReference>
<dbReference type="EMBL" id="NDBK01000098">
    <property type="protein sequence ID" value="OVF66703.1"/>
    <property type="molecule type" value="Genomic_DNA"/>
</dbReference>
<dbReference type="Proteomes" id="UP000254657">
    <property type="component" value="Unassembled WGS sequence"/>
</dbReference>
<reference evidence="7 12" key="9">
    <citation type="journal article" date="2019" name="Antimicrob. Agents Chemother.">
        <title>Applying Rapid Whole Genome Sequencing to Predict Phenotypic Antimicrobial Susceptibility Testing Results Among Carbapenem-Resistant Klebsiella pneumoniae Clinical Isolates.</title>
        <authorList>
            <person name="Tamma P.D."/>
            <person name="Fan Y."/>
            <person name="Bergman Y."/>
            <person name="Pertea G."/>
            <person name="Kazmi A."/>
            <person name="Lewis S."/>
            <person name="Carroll K.C."/>
            <person name="Schatz M.C."/>
            <person name="Timp W."/>
            <person name="Simner P.J."/>
        </authorList>
    </citation>
    <scope>NUCLEOTIDE SEQUENCE [LARGE SCALE GENOMIC DNA]</scope>
    <source>
        <strain evidence="7 12">KLPN_104</strain>
    </source>
</reference>
<dbReference type="Proteomes" id="UP000196447">
    <property type="component" value="Unassembled WGS sequence"/>
</dbReference>
<evidence type="ECO:0000313" key="7">
    <source>
        <dbReference type="EMBL" id="RRF06730.1"/>
    </source>
</evidence>
<evidence type="ECO:0000313" key="14">
    <source>
        <dbReference type="Proteomes" id="UP000294951"/>
    </source>
</evidence>
<evidence type="ECO:0000313" key="12">
    <source>
        <dbReference type="Proteomes" id="UP000275975"/>
    </source>
</evidence>
<evidence type="ECO:0000313" key="13">
    <source>
        <dbReference type="Proteomes" id="UP000283322"/>
    </source>
</evidence>